<dbReference type="Proteomes" id="UP000032180">
    <property type="component" value="Chromosome 5"/>
</dbReference>
<reference evidence="3" key="3">
    <citation type="submission" date="2015-04" db="UniProtKB">
        <authorList>
            <consortium name="EnsemblPlants"/>
        </authorList>
    </citation>
    <scope>IDENTIFICATION</scope>
</reference>
<dbReference type="EnsemblPlants" id="LPERR05G14650.6">
    <property type="protein sequence ID" value="LPERR05G14650.6"/>
    <property type="gene ID" value="LPERR05G14650"/>
</dbReference>
<proteinExistence type="predicted"/>
<protein>
    <submittedName>
        <fullName evidence="3">Uncharacterized protein</fullName>
    </submittedName>
</protein>
<feature type="region of interest" description="Disordered" evidence="1">
    <location>
        <begin position="95"/>
        <end position="128"/>
    </location>
</feature>
<organism evidence="3 4">
    <name type="scientific">Leersia perrieri</name>
    <dbReference type="NCBI Taxonomy" id="77586"/>
    <lineage>
        <taxon>Eukaryota</taxon>
        <taxon>Viridiplantae</taxon>
        <taxon>Streptophyta</taxon>
        <taxon>Embryophyta</taxon>
        <taxon>Tracheophyta</taxon>
        <taxon>Spermatophyta</taxon>
        <taxon>Magnoliopsida</taxon>
        <taxon>Liliopsida</taxon>
        <taxon>Poales</taxon>
        <taxon>Poaceae</taxon>
        <taxon>BOP clade</taxon>
        <taxon>Oryzoideae</taxon>
        <taxon>Oryzeae</taxon>
        <taxon>Oryzinae</taxon>
        <taxon>Leersia</taxon>
    </lineage>
</organism>
<dbReference type="AlphaFoldDB" id="A0A0D9WH61"/>
<name>A0A0D9WH61_9ORYZ</name>
<feature type="transmembrane region" description="Helical" evidence="2">
    <location>
        <begin position="138"/>
        <end position="161"/>
    </location>
</feature>
<evidence type="ECO:0000313" key="4">
    <source>
        <dbReference type="Proteomes" id="UP000032180"/>
    </source>
</evidence>
<evidence type="ECO:0000256" key="2">
    <source>
        <dbReference type="SAM" id="Phobius"/>
    </source>
</evidence>
<evidence type="ECO:0000256" key="1">
    <source>
        <dbReference type="SAM" id="MobiDB-lite"/>
    </source>
</evidence>
<keyword evidence="2" id="KW-0812">Transmembrane</keyword>
<keyword evidence="2" id="KW-1133">Transmembrane helix</keyword>
<keyword evidence="4" id="KW-1185">Reference proteome</keyword>
<dbReference type="Gramene" id="LPERR05G14650.6">
    <property type="protein sequence ID" value="LPERR05G14650.6"/>
    <property type="gene ID" value="LPERR05G14650"/>
</dbReference>
<keyword evidence="2" id="KW-0472">Membrane</keyword>
<dbReference type="HOGENOM" id="CLU_1398192_0_0_1"/>
<evidence type="ECO:0000313" key="3">
    <source>
        <dbReference type="EnsemblPlants" id="LPERR05G14650.6"/>
    </source>
</evidence>
<sequence>MMGHEVVVAERRRRRRLAVDEHAELIRDGGGGGGRVRGGEDGRWRRRWVVAVVFVGEVDSGDVVDAGSALVLAAGVEPDEVLLRVAGHLRRRPARHEVSRDVPPVPSPVLLQPHQEQPVPNKTNSPSIRPPIPSKFKIGFLAGGLLVLLLCPRHALLALLVRAARAALAAADDVAGALERQAGGVVGAVPVESET</sequence>
<reference evidence="4" key="2">
    <citation type="submission" date="2013-12" db="EMBL/GenBank/DDBJ databases">
        <authorList>
            <person name="Yu Y."/>
            <person name="Lee S."/>
            <person name="de Baynast K."/>
            <person name="Wissotski M."/>
            <person name="Liu L."/>
            <person name="Talag J."/>
            <person name="Goicoechea J."/>
            <person name="Angelova A."/>
            <person name="Jetty R."/>
            <person name="Kudrna D."/>
            <person name="Golser W."/>
            <person name="Rivera L."/>
            <person name="Zhang J."/>
            <person name="Wing R."/>
        </authorList>
    </citation>
    <scope>NUCLEOTIDE SEQUENCE</scope>
</reference>
<accession>A0A0D9WH61</accession>
<reference evidence="3 4" key="1">
    <citation type="submission" date="2012-08" db="EMBL/GenBank/DDBJ databases">
        <title>Oryza genome evolution.</title>
        <authorList>
            <person name="Wing R.A."/>
        </authorList>
    </citation>
    <scope>NUCLEOTIDE SEQUENCE</scope>
</reference>
<feature type="compositionally biased region" description="Polar residues" evidence="1">
    <location>
        <begin position="114"/>
        <end position="127"/>
    </location>
</feature>